<dbReference type="InterPro" id="IPR007484">
    <property type="entry name" value="Peptidase_M28"/>
</dbReference>
<dbReference type="Pfam" id="PF04389">
    <property type="entry name" value="Peptidase_M28"/>
    <property type="match status" value="1"/>
</dbReference>
<dbReference type="GO" id="GO:0004177">
    <property type="term" value="F:aminopeptidase activity"/>
    <property type="evidence" value="ECO:0007669"/>
    <property type="project" value="UniProtKB-KW"/>
</dbReference>
<dbReference type="GO" id="GO:0008235">
    <property type="term" value="F:metalloexopeptidase activity"/>
    <property type="evidence" value="ECO:0007669"/>
    <property type="project" value="InterPro"/>
</dbReference>
<gene>
    <name evidence="3" type="ORF">V22_14680</name>
</gene>
<name>A0A517T790_9PLAN</name>
<keyword evidence="4" id="KW-1185">Reference proteome</keyword>
<dbReference type="SUPFAM" id="SSF50156">
    <property type="entry name" value="PDZ domain-like"/>
    <property type="match status" value="2"/>
</dbReference>
<dbReference type="GO" id="GO:0006508">
    <property type="term" value="P:proteolysis"/>
    <property type="evidence" value="ECO:0007669"/>
    <property type="project" value="InterPro"/>
</dbReference>
<dbReference type="InterPro" id="IPR036034">
    <property type="entry name" value="PDZ_sf"/>
</dbReference>
<keyword evidence="3" id="KW-0378">Hydrolase</keyword>
<proteinExistence type="predicted"/>
<evidence type="ECO:0000313" key="3">
    <source>
        <dbReference type="EMBL" id="QDT64237.1"/>
    </source>
</evidence>
<evidence type="ECO:0000256" key="1">
    <source>
        <dbReference type="SAM" id="SignalP"/>
    </source>
</evidence>
<dbReference type="RefSeq" id="WP_145261228.1">
    <property type="nucleotide sequence ID" value="NZ_CP036316.1"/>
</dbReference>
<dbReference type="Gene3D" id="3.40.630.10">
    <property type="entry name" value="Zn peptidases"/>
    <property type="match status" value="1"/>
</dbReference>
<reference evidence="3 4" key="1">
    <citation type="submission" date="2019-02" db="EMBL/GenBank/DDBJ databases">
        <title>Deep-cultivation of Planctomycetes and their phenomic and genomic characterization uncovers novel biology.</title>
        <authorList>
            <person name="Wiegand S."/>
            <person name="Jogler M."/>
            <person name="Boedeker C."/>
            <person name="Pinto D."/>
            <person name="Vollmers J."/>
            <person name="Rivas-Marin E."/>
            <person name="Kohn T."/>
            <person name="Peeters S.H."/>
            <person name="Heuer A."/>
            <person name="Rast P."/>
            <person name="Oberbeckmann S."/>
            <person name="Bunk B."/>
            <person name="Jeske O."/>
            <person name="Meyerdierks A."/>
            <person name="Storesund J.E."/>
            <person name="Kallscheuer N."/>
            <person name="Luecker S."/>
            <person name="Lage O.M."/>
            <person name="Pohl T."/>
            <person name="Merkel B.J."/>
            <person name="Hornburger P."/>
            <person name="Mueller R.-W."/>
            <person name="Bruemmer F."/>
            <person name="Labrenz M."/>
            <person name="Spormann A.M."/>
            <person name="Op den Camp H."/>
            <person name="Overmann J."/>
            <person name="Amann R."/>
            <person name="Jetten M.S.M."/>
            <person name="Mascher T."/>
            <person name="Medema M.H."/>
            <person name="Devos D.P."/>
            <person name="Kaster A.-K."/>
            <person name="Ovreas L."/>
            <person name="Rohde M."/>
            <person name="Galperin M.Y."/>
            <person name="Jogler C."/>
        </authorList>
    </citation>
    <scope>NUCLEOTIDE SEQUENCE [LARGE SCALE GENOMIC DNA]</scope>
    <source>
        <strain evidence="3 4">V22</strain>
    </source>
</reference>
<dbReference type="KEGG" id="chya:V22_14680"/>
<dbReference type="Proteomes" id="UP000319976">
    <property type="component" value="Chromosome"/>
</dbReference>
<accession>A0A517T790</accession>
<dbReference type="InterPro" id="IPR045175">
    <property type="entry name" value="M28_fam"/>
</dbReference>
<dbReference type="Gene3D" id="2.30.42.10">
    <property type="match status" value="2"/>
</dbReference>
<dbReference type="PANTHER" id="PTHR12147">
    <property type="entry name" value="METALLOPEPTIDASE M28 FAMILY MEMBER"/>
    <property type="match status" value="1"/>
</dbReference>
<organism evidence="3 4">
    <name type="scientific">Calycomorphotria hydatis</name>
    <dbReference type="NCBI Taxonomy" id="2528027"/>
    <lineage>
        <taxon>Bacteria</taxon>
        <taxon>Pseudomonadati</taxon>
        <taxon>Planctomycetota</taxon>
        <taxon>Planctomycetia</taxon>
        <taxon>Planctomycetales</taxon>
        <taxon>Planctomycetaceae</taxon>
        <taxon>Calycomorphotria</taxon>
    </lineage>
</organism>
<evidence type="ECO:0000259" key="2">
    <source>
        <dbReference type="PROSITE" id="PS50106"/>
    </source>
</evidence>
<dbReference type="SMART" id="SM00228">
    <property type="entry name" value="PDZ"/>
    <property type="match status" value="2"/>
</dbReference>
<feature type="domain" description="PDZ" evidence="2">
    <location>
        <begin position="326"/>
        <end position="407"/>
    </location>
</feature>
<dbReference type="EMBL" id="CP036316">
    <property type="protein sequence ID" value="QDT64237.1"/>
    <property type="molecule type" value="Genomic_DNA"/>
</dbReference>
<dbReference type="AlphaFoldDB" id="A0A517T790"/>
<dbReference type="InterPro" id="IPR001478">
    <property type="entry name" value="PDZ"/>
</dbReference>
<protein>
    <submittedName>
        <fullName evidence="3">Bacterial leucyl aminopeptidase</fullName>
        <ecNumber evidence="3">3.4.11.10</ecNumber>
    </submittedName>
</protein>
<keyword evidence="3" id="KW-0645">Protease</keyword>
<evidence type="ECO:0000313" key="4">
    <source>
        <dbReference type="Proteomes" id="UP000319976"/>
    </source>
</evidence>
<dbReference type="PANTHER" id="PTHR12147:SF26">
    <property type="entry name" value="PEPTIDASE M28 DOMAIN-CONTAINING PROTEIN"/>
    <property type="match status" value="1"/>
</dbReference>
<feature type="chain" id="PRO_5021961216" evidence="1">
    <location>
        <begin position="27"/>
        <end position="504"/>
    </location>
</feature>
<sequence length="504" mass="55414" precursor="true">MQIRISFLFAFAVAVTLTGADSLAVAWDYSSATSSITANELSNHVNTLASDAFEGREAGRRGGRAARAYLVSELKKLGIQPAGVDGQYEQSFGSDYANLLAMIPGGKLSDEFILLCAHYDHVGFGSRNNSYGPFGRVHNGADDNASGTAAVLEVVEALAKLQPPPSRSILIAFWDAEEKGLLGSEHWASRPTIPLEKVKFALNLDMVGRLRENDLEVYGIRTATGLRKLVSQQNTSGIKLDFNWTNEKDSDHYTFYRRGIPYLMYHTRKHGEYHRPSDDTHLLNIDGIQQISQMTLGTVLALAEVEDLSFRQSSKQETNGTKNRLMSSLRRNSRKPKLGVKWDQRKAAEGDIIVQSVRVDSLAANVGLRTGDHLLQLGETEITGPDQFYQLVQQAAGTVPLKFARRGKTENVSLNFPSRSNLPGIEFRTNDAEPGVLIVDSIESGSTIGKVGLQQNDRLVSADRKAVSIDTLANRLQNQAAPIDVVYERDGVLREVTILPAEQE</sequence>
<dbReference type="SUPFAM" id="SSF53187">
    <property type="entry name" value="Zn-dependent exopeptidases"/>
    <property type="match status" value="1"/>
</dbReference>
<keyword evidence="1" id="KW-0732">Signal</keyword>
<keyword evidence="3" id="KW-0031">Aminopeptidase</keyword>
<feature type="signal peptide" evidence="1">
    <location>
        <begin position="1"/>
        <end position="26"/>
    </location>
</feature>
<dbReference type="PROSITE" id="PS50106">
    <property type="entry name" value="PDZ"/>
    <property type="match status" value="1"/>
</dbReference>
<dbReference type="EC" id="3.4.11.10" evidence="3"/>
<dbReference type="OrthoDB" id="9762302at2"/>